<dbReference type="Proteomes" id="UP000593591">
    <property type="component" value="Chromosome"/>
</dbReference>
<proteinExistence type="predicted"/>
<protein>
    <submittedName>
        <fullName evidence="1">Uncharacterized protein</fullName>
    </submittedName>
</protein>
<dbReference type="AlphaFoldDB" id="A0A7M1XJ56"/>
<dbReference type="EMBL" id="CP031517">
    <property type="protein sequence ID" value="QOS39689.1"/>
    <property type="molecule type" value="Genomic_DNA"/>
</dbReference>
<evidence type="ECO:0000313" key="1">
    <source>
        <dbReference type="EMBL" id="QOS39689.1"/>
    </source>
</evidence>
<gene>
    <name evidence="1" type="ORF">DYE49_04110</name>
</gene>
<reference evidence="1 2" key="1">
    <citation type="submission" date="2018-08" db="EMBL/GenBank/DDBJ databases">
        <title>The first complete genome of Treponema rectale (CHPAT), a commensal spirochete of the bovine rectum.</title>
        <authorList>
            <person name="Staton G.J."/>
            <person name="Clegg S.R."/>
            <person name="Carter S.D."/>
            <person name="Radford A.D."/>
            <person name="Darby A."/>
            <person name="Hall N."/>
            <person name="Birtles R.J."/>
            <person name="Evans N.J."/>
        </authorList>
    </citation>
    <scope>NUCLEOTIDE SEQUENCE [LARGE SCALE GENOMIC DNA]</scope>
    <source>
        <strain evidence="1 2">CHPA</strain>
    </source>
</reference>
<accession>A0A7M1XJ56</accession>
<organism evidence="1 2">
    <name type="scientific">Treponema rectale</name>
    <dbReference type="NCBI Taxonomy" id="744512"/>
    <lineage>
        <taxon>Bacteria</taxon>
        <taxon>Pseudomonadati</taxon>
        <taxon>Spirochaetota</taxon>
        <taxon>Spirochaetia</taxon>
        <taxon>Spirochaetales</taxon>
        <taxon>Treponemataceae</taxon>
        <taxon>Treponema</taxon>
    </lineage>
</organism>
<evidence type="ECO:0000313" key="2">
    <source>
        <dbReference type="Proteomes" id="UP000593591"/>
    </source>
</evidence>
<dbReference type="KEGG" id="trc:DYE49_04110"/>
<sequence>MDKKEMTIIGAVVDQAYGSTPIDEKLIAKFLTKGIDDLDKELKAIDKQYDDKFASLDKDIRTLYSDWIKDKQKRREFVEESIKKASDSSEKEKLLTTWFKINSEIDVLFLEKKEYLKNYEIKLVEEKTKKEKRALTLQIAKAAVPVVIKGILFGLDIIARANNITAIGNSIPKISKK</sequence>
<name>A0A7M1XJ56_9SPIR</name>